<feature type="compositionally biased region" description="Polar residues" evidence="1">
    <location>
        <begin position="273"/>
        <end position="288"/>
    </location>
</feature>
<dbReference type="EMBL" id="BKCJ010004315">
    <property type="protein sequence ID" value="GEU60305.1"/>
    <property type="molecule type" value="Genomic_DNA"/>
</dbReference>
<feature type="region of interest" description="Disordered" evidence="1">
    <location>
        <begin position="273"/>
        <end position="307"/>
    </location>
</feature>
<gene>
    <name evidence="3" type="ORF">Tci_032283</name>
</gene>
<dbReference type="SUPFAM" id="SSF57756">
    <property type="entry name" value="Retrovirus zinc finger-like domains"/>
    <property type="match status" value="1"/>
</dbReference>
<name>A0A6L2LJH3_TANCI</name>
<comment type="caution">
    <text evidence="3">The sequence shown here is derived from an EMBL/GenBank/DDBJ whole genome shotgun (WGS) entry which is preliminary data.</text>
</comment>
<feature type="compositionally biased region" description="Basic and acidic residues" evidence="1">
    <location>
        <begin position="289"/>
        <end position="307"/>
    </location>
</feature>
<dbReference type="InterPro" id="IPR036875">
    <property type="entry name" value="Znf_CCHC_sf"/>
</dbReference>
<dbReference type="InterPro" id="IPR001878">
    <property type="entry name" value="Znf_CCHC"/>
</dbReference>
<dbReference type="GO" id="GO:0003676">
    <property type="term" value="F:nucleic acid binding"/>
    <property type="evidence" value="ECO:0007669"/>
    <property type="project" value="InterPro"/>
</dbReference>
<protein>
    <recommendedName>
        <fullName evidence="2">CCHC-type domain-containing protein</fullName>
    </recommendedName>
</protein>
<evidence type="ECO:0000259" key="2">
    <source>
        <dbReference type="Pfam" id="PF00098"/>
    </source>
</evidence>
<proteinExistence type="predicted"/>
<dbReference type="Pfam" id="PF00098">
    <property type="entry name" value="zf-CCHC"/>
    <property type="match status" value="1"/>
</dbReference>
<sequence>MKVERWSRRWRLRCGEVESSEDVVTFALEGLPDKYDNACDAVEVQVTLSPRGFSSSPMVFMADSGLCRFGNECKFFHDTKAKTGDTTGSQITSNNTEEVLVKLLGKLGLTTKVGNSTYHNNNATNMGDSNCSLPVLVANPILSPVAFHGFVGPTIVLPGLVYYPPLAHQFSPVPQPMSHVSIPSGFSYLSTQQYSPIQQCFLAQSIGYQIDRLASSLHIQGLLNDIYSLTDSNKNAKDLWDALARHMLGSEYGEQDRKAAVLAFNRRKFYSKPTNNNLRTSSASQSSNKKQEYVKSDDKKVKKKDDEKKRDMSKVKCYNCKKEGHFAKDYHAWMESSSDSDQEINDNMVFMAQIEKVLSDSEASSSSADDKISEVSYYLSESESESEYETLEYYDNTTTYGLFVNDNDNQEIFHDCENFPGNLIESQIDHNESVVDHNDSEGIDKARENKIDFAYDYGNLNASYVNEKINFLDDYFQEIINPDFKKIDSLFQQTSSLKPYVPTVILEKIIIDLEDEVVSLLDKEKENLKIIESLKLIDVEKGVESSEKVVSETKIKSENDCQVIEKVCDSEENPNVIAPGMFKLSVSQSISPISVTKMSCASNSVESKLKRKRR</sequence>
<organism evidence="3">
    <name type="scientific">Tanacetum cinerariifolium</name>
    <name type="common">Dalmatian daisy</name>
    <name type="synonym">Chrysanthemum cinerariifolium</name>
    <dbReference type="NCBI Taxonomy" id="118510"/>
    <lineage>
        <taxon>Eukaryota</taxon>
        <taxon>Viridiplantae</taxon>
        <taxon>Streptophyta</taxon>
        <taxon>Embryophyta</taxon>
        <taxon>Tracheophyta</taxon>
        <taxon>Spermatophyta</taxon>
        <taxon>Magnoliopsida</taxon>
        <taxon>eudicotyledons</taxon>
        <taxon>Gunneridae</taxon>
        <taxon>Pentapetalae</taxon>
        <taxon>asterids</taxon>
        <taxon>campanulids</taxon>
        <taxon>Asterales</taxon>
        <taxon>Asteraceae</taxon>
        <taxon>Asteroideae</taxon>
        <taxon>Anthemideae</taxon>
        <taxon>Anthemidinae</taxon>
        <taxon>Tanacetum</taxon>
    </lineage>
</organism>
<dbReference type="GO" id="GO:0008270">
    <property type="term" value="F:zinc ion binding"/>
    <property type="evidence" value="ECO:0007669"/>
    <property type="project" value="InterPro"/>
</dbReference>
<dbReference type="AlphaFoldDB" id="A0A6L2LJH3"/>
<feature type="domain" description="CCHC-type" evidence="2">
    <location>
        <begin position="316"/>
        <end position="329"/>
    </location>
</feature>
<reference evidence="3" key="1">
    <citation type="journal article" date="2019" name="Sci. Rep.">
        <title>Draft genome of Tanacetum cinerariifolium, the natural source of mosquito coil.</title>
        <authorList>
            <person name="Yamashiro T."/>
            <person name="Shiraishi A."/>
            <person name="Satake H."/>
            <person name="Nakayama K."/>
        </authorList>
    </citation>
    <scope>NUCLEOTIDE SEQUENCE</scope>
</reference>
<evidence type="ECO:0000256" key="1">
    <source>
        <dbReference type="SAM" id="MobiDB-lite"/>
    </source>
</evidence>
<dbReference type="Gene3D" id="4.10.60.10">
    <property type="entry name" value="Zinc finger, CCHC-type"/>
    <property type="match status" value="1"/>
</dbReference>
<evidence type="ECO:0000313" key="3">
    <source>
        <dbReference type="EMBL" id="GEU60305.1"/>
    </source>
</evidence>
<accession>A0A6L2LJH3</accession>